<evidence type="ECO:0000313" key="1">
    <source>
        <dbReference type="EMBL" id="MCB6182140.1"/>
    </source>
</evidence>
<organism evidence="1 2">
    <name type="scientific">Leeia speluncae</name>
    <dbReference type="NCBI Taxonomy" id="2884804"/>
    <lineage>
        <taxon>Bacteria</taxon>
        <taxon>Pseudomonadati</taxon>
        <taxon>Pseudomonadota</taxon>
        <taxon>Betaproteobacteria</taxon>
        <taxon>Neisseriales</taxon>
        <taxon>Leeiaceae</taxon>
        <taxon>Leeia</taxon>
    </lineage>
</organism>
<dbReference type="Gene3D" id="3.40.50.10600">
    <property type="entry name" value="SpoIIaa-like domains"/>
    <property type="match status" value="1"/>
</dbReference>
<proteinExistence type="predicted"/>
<evidence type="ECO:0000313" key="2">
    <source>
        <dbReference type="Proteomes" id="UP001165395"/>
    </source>
</evidence>
<protein>
    <submittedName>
        <fullName evidence="1">STAS/SEC14 domain-containing protein</fullName>
    </submittedName>
</protein>
<sequence length="117" mass="13913">MLSIKQQDDILLVNVIGQFSLDDYKQFEDHVRYLVKQGANVSLLFDFRDMLGYSIDVAWEEIRFAREQIGHFQRVAIVSEGQWVSWLAWMQSLFMPHDFQMFEVYDDAILWLEGQES</sequence>
<dbReference type="Proteomes" id="UP001165395">
    <property type="component" value="Unassembled WGS sequence"/>
</dbReference>
<dbReference type="RefSeq" id="WP_227177612.1">
    <property type="nucleotide sequence ID" value="NZ_JAJBZT010000001.1"/>
</dbReference>
<dbReference type="InterPro" id="IPR036513">
    <property type="entry name" value="STAS_dom_sf"/>
</dbReference>
<accession>A0ABS8D1U0</accession>
<dbReference type="Pfam" id="PF11964">
    <property type="entry name" value="SpoIIAA-like"/>
    <property type="match status" value="1"/>
</dbReference>
<dbReference type="InterPro" id="IPR038396">
    <property type="entry name" value="SpoIIAA-like_sf"/>
</dbReference>
<dbReference type="InterPro" id="IPR021866">
    <property type="entry name" value="SpoIIAA-like"/>
</dbReference>
<name>A0ABS8D1U0_9NEIS</name>
<keyword evidence="2" id="KW-1185">Reference proteome</keyword>
<dbReference type="SUPFAM" id="SSF52091">
    <property type="entry name" value="SpoIIaa-like"/>
    <property type="match status" value="1"/>
</dbReference>
<gene>
    <name evidence="1" type="ORF">LIN78_01035</name>
</gene>
<comment type="caution">
    <text evidence="1">The sequence shown here is derived from an EMBL/GenBank/DDBJ whole genome shotgun (WGS) entry which is preliminary data.</text>
</comment>
<reference evidence="1" key="1">
    <citation type="submission" date="2021-10" db="EMBL/GenBank/DDBJ databases">
        <title>The complete genome sequence of Leeia sp. TBRC 13508.</title>
        <authorList>
            <person name="Charoenyingcharoen P."/>
            <person name="Yukphan P."/>
        </authorList>
    </citation>
    <scope>NUCLEOTIDE SEQUENCE</scope>
    <source>
        <strain evidence="1">TBRC 13508</strain>
    </source>
</reference>
<dbReference type="EMBL" id="JAJBZT010000001">
    <property type="protein sequence ID" value="MCB6182140.1"/>
    <property type="molecule type" value="Genomic_DNA"/>
</dbReference>